<comment type="caution">
    <text evidence="2">The sequence shown here is derived from an EMBL/GenBank/DDBJ whole genome shotgun (WGS) entry which is preliminary data.</text>
</comment>
<dbReference type="AlphaFoldDB" id="A0A9W9U533"/>
<organism evidence="2 3">
    <name type="scientific">Penicillium atrosanguineum</name>
    <dbReference type="NCBI Taxonomy" id="1132637"/>
    <lineage>
        <taxon>Eukaryota</taxon>
        <taxon>Fungi</taxon>
        <taxon>Dikarya</taxon>
        <taxon>Ascomycota</taxon>
        <taxon>Pezizomycotina</taxon>
        <taxon>Eurotiomycetes</taxon>
        <taxon>Eurotiomycetidae</taxon>
        <taxon>Eurotiales</taxon>
        <taxon>Aspergillaceae</taxon>
        <taxon>Penicillium</taxon>
    </lineage>
</organism>
<evidence type="ECO:0000313" key="2">
    <source>
        <dbReference type="EMBL" id="KAJ5316188.1"/>
    </source>
</evidence>
<gene>
    <name evidence="2" type="ORF">N7476_006495</name>
</gene>
<feature type="region of interest" description="Disordered" evidence="1">
    <location>
        <begin position="1"/>
        <end position="21"/>
    </location>
</feature>
<name>A0A9W9U533_9EURO</name>
<evidence type="ECO:0000256" key="1">
    <source>
        <dbReference type="SAM" id="MobiDB-lite"/>
    </source>
</evidence>
<evidence type="ECO:0000313" key="3">
    <source>
        <dbReference type="Proteomes" id="UP001147746"/>
    </source>
</evidence>
<reference evidence="2" key="2">
    <citation type="journal article" date="2023" name="IMA Fungus">
        <title>Comparative genomic study of the Penicillium genus elucidates a diverse pangenome and 15 lateral gene transfer events.</title>
        <authorList>
            <person name="Petersen C."/>
            <person name="Sorensen T."/>
            <person name="Nielsen M.R."/>
            <person name="Sondergaard T.E."/>
            <person name="Sorensen J.L."/>
            <person name="Fitzpatrick D.A."/>
            <person name="Frisvad J.C."/>
            <person name="Nielsen K.L."/>
        </authorList>
    </citation>
    <scope>NUCLEOTIDE SEQUENCE</scope>
    <source>
        <strain evidence="2">IBT 21472</strain>
    </source>
</reference>
<dbReference type="Proteomes" id="UP001147746">
    <property type="component" value="Unassembled WGS sequence"/>
</dbReference>
<reference evidence="2" key="1">
    <citation type="submission" date="2022-12" db="EMBL/GenBank/DDBJ databases">
        <authorList>
            <person name="Petersen C."/>
        </authorList>
    </citation>
    <scope>NUCLEOTIDE SEQUENCE</scope>
    <source>
        <strain evidence="2">IBT 21472</strain>
    </source>
</reference>
<sequence length="182" mass="20707">MNIRNVDSEYQVLPSDESEKEKSQSLIDTAASINAVPRQSSQTDFIPIGHISLESKNKEAEHIDLDIPTEGVFWIKSFFIRHSVQGKGTGRAAMDEVEAMVVKEPLWAKTLILSTVEGGDQVREEFAKARYGAVPKIKIVNQDWYSRRGYRGIKIVQNFFDVTDRNGKKWDTKAIFMRKDIS</sequence>
<dbReference type="EMBL" id="JAPZBO010000005">
    <property type="protein sequence ID" value="KAJ5316188.1"/>
    <property type="molecule type" value="Genomic_DNA"/>
</dbReference>
<dbReference type="SUPFAM" id="SSF55729">
    <property type="entry name" value="Acyl-CoA N-acyltransferases (Nat)"/>
    <property type="match status" value="1"/>
</dbReference>
<keyword evidence="3" id="KW-1185">Reference proteome</keyword>
<protein>
    <recommendedName>
        <fullName evidence="4">N-acetyltransferase domain-containing protein</fullName>
    </recommendedName>
</protein>
<proteinExistence type="predicted"/>
<accession>A0A9W9U533</accession>
<evidence type="ECO:0008006" key="4">
    <source>
        <dbReference type="Google" id="ProtNLM"/>
    </source>
</evidence>
<dbReference type="InterPro" id="IPR016181">
    <property type="entry name" value="Acyl_CoA_acyltransferase"/>
</dbReference>
<dbReference type="Gene3D" id="3.40.630.30">
    <property type="match status" value="1"/>
</dbReference>